<evidence type="ECO:0000313" key="2">
    <source>
        <dbReference type="EMBL" id="MBE7942082.1"/>
    </source>
</evidence>
<evidence type="ECO:0000313" key="3">
    <source>
        <dbReference type="Proteomes" id="UP000715965"/>
    </source>
</evidence>
<sequence>MRTRHSLIAALALAAGAVYAQGAAPAPAPAAPAAPAAPSSPAKRELIARILKAQQPSIEAIAQRLVEQPAAELMNAAGNALPQRVAKDKQEAVGRDIQAEVQKYVNDTAPQVRQRAVALGPSTIGALLDERFTEDELRQVAAFLESPVYTKFQRTGDDMQRVLVEKLIAETRPTVEPRVQALEQSIARKLGVSGAPQGAASASKPAKK</sequence>
<keyword evidence="3" id="KW-1185">Reference proteome</keyword>
<gene>
    <name evidence="2" type="ORF">IM725_16025</name>
</gene>
<reference evidence="2 3" key="1">
    <citation type="submission" date="2020-10" db="EMBL/GenBank/DDBJ databases">
        <title>Draft genome of Ramlibacter aquaticus LMG 30558.</title>
        <authorList>
            <person name="Props R."/>
        </authorList>
    </citation>
    <scope>NUCLEOTIDE SEQUENCE [LARGE SCALE GENOMIC DNA]</scope>
    <source>
        <strain evidence="2 3">LMG 30558</strain>
    </source>
</reference>
<evidence type="ECO:0008006" key="4">
    <source>
        <dbReference type="Google" id="ProtNLM"/>
    </source>
</evidence>
<dbReference type="EMBL" id="JADDOJ010000078">
    <property type="protein sequence ID" value="MBE7942082.1"/>
    <property type="molecule type" value="Genomic_DNA"/>
</dbReference>
<evidence type="ECO:0000256" key="1">
    <source>
        <dbReference type="SAM" id="SignalP"/>
    </source>
</evidence>
<dbReference type="RefSeq" id="WP_193781638.1">
    <property type="nucleotide sequence ID" value="NZ_JADDOJ010000078.1"/>
</dbReference>
<comment type="caution">
    <text evidence="2">The sequence shown here is derived from an EMBL/GenBank/DDBJ whole genome shotgun (WGS) entry which is preliminary data.</text>
</comment>
<accession>A0ABR9SJ81</accession>
<organism evidence="2 3">
    <name type="scientific">Ramlibacter aquaticus</name>
    <dbReference type="NCBI Taxonomy" id="2780094"/>
    <lineage>
        <taxon>Bacteria</taxon>
        <taxon>Pseudomonadati</taxon>
        <taxon>Pseudomonadota</taxon>
        <taxon>Betaproteobacteria</taxon>
        <taxon>Burkholderiales</taxon>
        <taxon>Comamonadaceae</taxon>
        <taxon>Ramlibacter</taxon>
    </lineage>
</organism>
<protein>
    <recommendedName>
        <fullName evidence="4">DUF2059 domain-containing protein</fullName>
    </recommendedName>
</protein>
<proteinExistence type="predicted"/>
<name>A0ABR9SJ81_9BURK</name>
<feature type="chain" id="PRO_5045165722" description="DUF2059 domain-containing protein" evidence="1">
    <location>
        <begin position="21"/>
        <end position="208"/>
    </location>
</feature>
<dbReference type="PROSITE" id="PS51318">
    <property type="entry name" value="TAT"/>
    <property type="match status" value="1"/>
</dbReference>
<dbReference type="InterPro" id="IPR006311">
    <property type="entry name" value="TAT_signal"/>
</dbReference>
<dbReference type="Proteomes" id="UP000715965">
    <property type="component" value="Unassembled WGS sequence"/>
</dbReference>
<feature type="signal peptide" evidence="1">
    <location>
        <begin position="1"/>
        <end position="20"/>
    </location>
</feature>
<keyword evidence="1" id="KW-0732">Signal</keyword>